<evidence type="ECO:0000313" key="2">
    <source>
        <dbReference type="Proteomes" id="UP000634136"/>
    </source>
</evidence>
<dbReference type="Proteomes" id="UP000634136">
    <property type="component" value="Unassembled WGS sequence"/>
</dbReference>
<sequence length="46" mass="5330">MEIVKHGVAEKLRKRRCFEKSGKLNCSSISRESYGRRLRSSSMVND</sequence>
<gene>
    <name evidence="1" type="ORF">G2W53_019045</name>
</gene>
<comment type="caution">
    <text evidence="1">The sequence shown here is derived from an EMBL/GenBank/DDBJ whole genome shotgun (WGS) entry which is preliminary data.</text>
</comment>
<keyword evidence="2" id="KW-1185">Reference proteome</keyword>
<dbReference type="AlphaFoldDB" id="A0A834TWA8"/>
<dbReference type="EMBL" id="JAAIUW010000006">
    <property type="protein sequence ID" value="KAF7827881.1"/>
    <property type="molecule type" value="Genomic_DNA"/>
</dbReference>
<protein>
    <submittedName>
        <fullName evidence="1">Uncharacterized protein</fullName>
    </submittedName>
</protein>
<reference evidence="1" key="1">
    <citation type="submission" date="2020-09" db="EMBL/GenBank/DDBJ databases">
        <title>Genome-Enabled Discovery of Anthraquinone Biosynthesis in Senna tora.</title>
        <authorList>
            <person name="Kang S.-H."/>
            <person name="Pandey R.P."/>
            <person name="Lee C.-M."/>
            <person name="Sim J.-S."/>
            <person name="Jeong J.-T."/>
            <person name="Choi B.-S."/>
            <person name="Jung M."/>
            <person name="Ginzburg D."/>
            <person name="Zhao K."/>
            <person name="Won S.Y."/>
            <person name="Oh T.-J."/>
            <person name="Yu Y."/>
            <person name="Kim N.-H."/>
            <person name="Lee O.R."/>
            <person name="Lee T.-H."/>
            <person name="Bashyal P."/>
            <person name="Kim T.-S."/>
            <person name="Lee W.-H."/>
            <person name="Kawkins C."/>
            <person name="Kim C.-K."/>
            <person name="Kim J.S."/>
            <person name="Ahn B.O."/>
            <person name="Rhee S.Y."/>
            <person name="Sohng J.K."/>
        </authorList>
    </citation>
    <scope>NUCLEOTIDE SEQUENCE</scope>
    <source>
        <tissue evidence="1">Leaf</tissue>
    </source>
</reference>
<accession>A0A834TWA8</accession>
<organism evidence="1 2">
    <name type="scientific">Senna tora</name>
    <dbReference type="NCBI Taxonomy" id="362788"/>
    <lineage>
        <taxon>Eukaryota</taxon>
        <taxon>Viridiplantae</taxon>
        <taxon>Streptophyta</taxon>
        <taxon>Embryophyta</taxon>
        <taxon>Tracheophyta</taxon>
        <taxon>Spermatophyta</taxon>
        <taxon>Magnoliopsida</taxon>
        <taxon>eudicotyledons</taxon>
        <taxon>Gunneridae</taxon>
        <taxon>Pentapetalae</taxon>
        <taxon>rosids</taxon>
        <taxon>fabids</taxon>
        <taxon>Fabales</taxon>
        <taxon>Fabaceae</taxon>
        <taxon>Caesalpinioideae</taxon>
        <taxon>Cassia clade</taxon>
        <taxon>Senna</taxon>
    </lineage>
</organism>
<evidence type="ECO:0000313" key="1">
    <source>
        <dbReference type="EMBL" id="KAF7827881.1"/>
    </source>
</evidence>
<name>A0A834TWA8_9FABA</name>
<proteinExistence type="predicted"/>